<reference evidence="9 10" key="2">
    <citation type="journal article" date="2016" name="Int. J. Syst. Evol. Microbiol.">
        <title>Flavisolibacter tropicus sp. nov., isolated from tropical soil.</title>
        <authorList>
            <person name="Lee J.J."/>
            <person name="Kang M.S."/>
            <person name="Kim G.S."/>
            <person name="Lee C.S."/>
            <person name="Lim S."/>
            <person name="Lee J."/>
            <person name="Roh S.H."/>
            <person name="Kang H."/>
            <person name="Ha J.M."/>
            <person name="Bae S."/>
            <person name="Jung H.Y."/>
            <person name="Kim M.K."/>
        </authorList>
    </citation>
    <scope>NUCLEOTIDE SEQUENCE [LARGE SCALE GENOMIC DNA]</scope>
    <source>
        <strain evidence="9 10">LCS9</strain>
    </source>
</reference>
<dbReference type="InterPro" id="IPR005320">
    <property type="entry name" value="Peptidase_S51"/>
</dbReference>
<dbReference type="SUPFAM" id="SSF52317">
    <property type="entry name" value="Class I glutamine amidotransferase-like"/>
    <property type="match status" value="1"/>
</dbReference>
<dbReference type="KEGG" id="fla:SY85_15535"/>
<dbReference type="Pfam" id="PF03575">
    <property type="entry name" value="Peptidase_S51"/>
    <property type="match status" value="1"/>
</dbReference>
<name>A0A172TY47_9BACT</name>
<keyword evidence="7" id="KW-0378">Hydrolase</keyword>
<dbReference type="InterPro" id="IPR029062">
    <property type="entry name" value="Class_I_gatase-like"/>
</dbReference>
<evidence type="ECO:0000256" key="2">
    <source>
        <dbReference type="ARBA" id="ARBA00002039"/>
    </source>
</evidence>
<comment type="similarity">
    <text evidence="3">Belongs to the peptidase S51 family.</text>
</comment>
<evidence type="ECO:0000256" key="4">
    <source>
        <dbReference type="ARBA" id="ARBA00013115"/>
    </source>
</evidence>
<evidence type="ECO:0000256" key="3">
    <source>
        <dbReference type="ARBA" id="ARBA00006534"/>
    </source>
</evidence>
<evidence type="ECO:0000313" key="9">
    <source>
        <dbReference type="EMBL" id="ANE51703.1"/>
    </source>
</evidence>
<keyword evidence="10" id="KW-1185">Reference proteome</keyword>
<dbReference type="PATRIC" id="fig|1492898.3.peg.3374"/>
<keyword evidence="8" id="KW-0720">Serine protease</keyword>
<dbReference type="NCBIfam" id="TIGR02069">
    <property type="entry name" value="cyanophycinase"/>
    <property type="match status" value="1"/>
</dbReference>
<proteinExistence type="inferred from homology"/>
<dbReference type="EMBL" id="CP011390">
    <property type="protein sequence ID" value="ANE51703.1"/>
    <property type="molecule type" value="Genomic_DNA"/>
</dbReference>
<sequence length="293" mass="32644">MAQRARPANTCPVPKGILLIIGGAENKGEETAKDKQTPDDFKRLEVLKKLVELTRKDQPVIEMVTTGTSDPKEAFDDYKKTFAKLKIKHVGHIHHYSHKELFEKDEALLERLRQTDVIFFTGGNQLKYTSIYGGTQFLLALKDRYIHDKIVIAGTSAGAMVLSTPMIYAGNDEVQELGGMIKVTTGLEFLKDVCIDTHFVHRGRFVRMAQVVVTNPTCVGMGIEEDTAIVVRNGLDVEVVGTGTVIIIEGFHITESSIDDFTEERPITIRDMKVHILSGGDKYQIPQINPPHV</sequence>
<dbReference type="GO" id="GO:0008236">
    <property type="term" value="F:serine-type peptidase activity"/>
    <property type="evidence" value="ECO:0007669"/>
    <property type="project" value="UniProtKB-KW"/>
</dbReference>
<reference evidence="10" key="1">
    <citation type="submission" date="2015-01" db="EMBL/GenBank/DDBJ databases">
        <title>Flavisolibacter sp./LCS9/ whole genome sequencing.</title>
        <authorList>
            <person name="Kim M.K."/>
            <person name="Srinivasan S."/>
            <person name="Lee J.-J."/>
        </authorList>
    </citation>
    <scope>NUCLEOTIDE SEQUENCE [LARGE SCALE GENOMIC DNA]</scope>
    <source>
        <strain evidence="10">LCS9</strain>
    </source>
</reference>
<evidence type="ECO:0000256" key="1">
    <source>
        <dbReference type="ARBA" id="ARBA00001092"/>
    </source>
</evidence>
<evidence type="ECO:0000256" key="5">
    <source>
        <dbReference type="ARBA" id="ARBA00015719"/>
    </source>
</evidence>
<evidence type="ECO:0000313" key="10">
    <source>
        <dbReference type="Proteomes" id="UP000077177"/>
    </source>
</evidence>
<protein>
    <recommendedName>
        <fullName evidence="5">Cyanophycinase</fullName>
        <ecNumber evidence="4">3.4.15.6</ecNumber>
    </recommendedName>
</protein>
<dbReference type="PANTHER" id="PTHR36175">
    <property type="entry name" value="CYANOPHYCINASE"/>
    <property type="match status" value="1"/>
</dbReference>
<dbReference type="OrthoDB" id="9799980at2"/>
<dbReference type="EC" id="3.4.15.6" evidence="4"/>
<dbReference type="Proteomes" id="UP000077177">
    <property type="component" value="Chromosome"/>
</dbReference>
<evidence type="ECO:0000256" key="8">
    <source>
        <dbReference type="ARBA" id="ARBA00022825"/>
    </source>
</evidence>
<dbReference type="RefSeq" id="WP_066405821.1">
    <property type="nucleotide sequence ID" value="NZ_CP011390.1"/>
</dbReference>
<dbReference type="GO" id="GO:0006508">
    <property type="term" value="P:proteolysis"/>
    <property type="evidence" value="ECO:0007669"/>
    <property type="project" value="UniProtKB-KW"/>
</dbReference>
<accession>A0A172TY47</accession>
<gene>
    <name evidence="9" type="ORF">SY85_15535</name>
</gene>
<comment type="catalytic activity">
    <reaction evidence="1">
        <text>[L-4-(L-arginin-2-N-yl)aspartate](n) + H2O = [L-4-(L-arginin-2-N-yl)aspartate](n-1) + L-4-(L-arginin-2-N-yl)aspartate</text>
        <dbReference type="Rhea" id="RHEA:12845"/>
        <dbReference type="Rhea" id="RHEA-COMP:13728"/>
        <dbReference type="Rhea" id="RHEA-COMP:13734"/>
        <dbReference type="ChEBI" id="CHEBI:15377"/>
        <dbReference type="ChEBI" id="CHEBI:137986"/>
        <dbReference type="ChEBI" id="CHEBI:137991"/>
        <dbReference type="EC" id="3.4.15.6"/>
    </reaction>
</comment>
<dbReference type="STRING" id="1492898.SY85_15535"/>
<dbReference type="Gene3D" id="3.40.50.880">
    <property type="match status" value="1"/>
</dbReference>
<evidence type="ECO:0000256" key="7">
    <source>
        <dbReference type="ARBA" id="ARBA00022801"/>
    </source>
</evidence>
<dbReference type="AlphaFoldDB" id="A0A172TY47"/>
<organism evidence="9 10">
    <name type="scientific">Flavisolibacter tropicus</name>
    <dbReference type="NCBI Taxonomy" id="1492898"/>
    <lineage>
        <taxon>Bacteria</taxon>
        <taxon>Pseudomonadati</taxon>
        <taxon>Bacteroidota</taxon>
        <taxon>Chitinophagia</taxon>
        <taxon>Chitinophagales</taxon>
        <taxon>Chitinophagaceae</taxon>
        <taxon>Flavisolibacter</taxon>
    </lineage>
</organism>
<evidence type="ECO:0000256" key="6">
    <source>
        <dbReference type="ARBA" id="ARBA00022670"/>
    </source>
</evidence>
<dbReference type="GO" id="GO:0008241">
    <property type="term" value="F:peptidyl-dipeptidase activity"/>
    <property type="evidence" value="ECO:0007669"/>
    <property type="project" value="UniProtKB-EC"/>
</dbReference>
<comment type="function">
    <text evidence="2">Exopeptidase that catalyzes the hydrolytic cleavage of multi-L-arginyl-poly-L-aspartic acid (cyanophycin; a water-insoluble reserve polymer) into aspartate-arginine dipeptides.</text>
</comment>
<dbReference type="InterPro" id="IPR011811">
    <property type="entry name" value="Peptidase_S51_cyanophycinase"/>
</dbReference>
<dbReference type="CDD" id="cd03145">
    <property type="entry name" value="GAT1_cyanophycinase"/>
    <property type="match status" value="1"/>
</dbReference>
<keyword evidence="6" id="KW-0645">Protease</keyword>
<dbReference type="PANTHER" id="PTHR36175:SF1">
    <property type="entry name" value="CYANOPHYCINASE"/>
    <property type="match status" value="1"/>
</dbReference>